<feature type="compositionally biased region" description="Basic and acidic residues" evidence="1">
    <location>
        <begin position="154"/>
        <end position="167"/>
    </location>
</feature>
<accession>A0AAV4HT68</accession>
<name>A0AAV4HT68_9GAST</name>
<evidence type="ECO:0000313" key="2">
    <source>
        <dbReference type="EMBL" id="GFS01144.1"/>
    </source>
</evidence>
<comment type="caution">
    <text evidence="2">The sequence shown here is derived from an EMBL/GenBank/DDBJ whole genome shotgun (WGS) entry which is preliminary data.</text>
</comment>
<gene>
    <name evidence="2" type="ORF">ElyMa_002831900</name>
</gene>
<evidence type="ECO:0000313" key="3">
    <source>
        <dbReference type="Proteomes" id="UP000762676"/>
    </source>
</evidence>
<feature type="compositionally biased region" description="Basic and acidic residues" evidence="1">
    <location>
        <begin position="183"/>
        <end position="201"/>
    </location>
</feature>
<sequence>MYSVAPSSPSLKNEQVPCSSVESSFSSSPLLSSSSPAAMTPSHPCIDNSMCSSSSTKSNAEVASPCEKHQSMGLETSSLLSPSTSNHLSSSSLETANSSRKRKVSLSSTLNDSPEVEAKTVRQMAAEGSSSERCESPDSGTITLKTLDAHTSVEDNNKGKISHDKVDGIPNGIVKDSNMYWEGGERPATEGTSRESGKTDEVQDEEVEERFNSDILCQHGKTSSNMS</sequence>
<organism evidence="2 3">
    <name type="scientific">Elysia marginata</name>
    <dbReference type="NCBI Taxonomy" id="1093978"/>
    <lineage>
        <taxon>Eukaryota</taxon>
        <taxon>Metazoa</taxon>
        <taxon>Spiralia</taxon>
        <taxon>Lophotrochozoa</taxon>
        <taxon>Mollusca</taxon>
        <taxon>Gastropoda</taxon>
        <taxon>Heterobranchia</taxon>
        <taxon>Euthyneura</taxon>
        <taxon>Panpulmonata</taxon>
        <taxon>Sacoglossa</taxon>
        <taxon>Placobranchoidea</taxon>
        <taxon>Plakobranchidae</taxon>
        <taxon>Elysia</taxon>
    </lineage>
</organism>
<dbReference type="Proteomes" id="UP000762676">
    <property type="component" value="Unassembled WGS sequence"/>
</dbReference>
<feature type="compositionally biased region" description="Polar residues" evidence="1">
    <location>
        <begin position="1"/>
        <end position="13"/>
    </location>
</feature>
<protein>
    <submittedName>
        <fullName evidence="2">Uncharacterized protein</fullName>
    </submittedName>
</protein>
<feature type="region of interest" description="Disordered" evidence="1">
    <location>
        <begin position="154"/>
        <end position="227"/>
    </location>
</feature>
<reference evidence="2 3" key="1">
    <citation type="journal article" date="2021" name="Elife">
        <title>Chloroplast acquisition without the gene transfer in kleptoplastic sea slugs, Plakobranchus ocellatus.</title>
        <authorList>
            <person name="Maeda T."/>
            <person name="Takahashi S."/>
            <person name="Yoshida T."/>
            <person name="Shimamura S."/>
            <person name="Takaki Y."/>
            <person name="Nagai Y."/>
            <person name="Toyoda A."/>
            <person name="Suzuki Y."/>
            <person name="Arimoto A."/>
            <person name="Ishii H."/>
            <person name="Satoh N."/>
            <person name="Nishiyama T."/>
            <person name="Hasebe M."/>
            <person name="Maruyama T."/>
            <person name="Minagawa J."/>
            <person name="Obokata J."/>
            <person name="Shigenobu S."/>
        </authorList>
    </citation>
    <scope>NUCLEOTIDE SEQUENCE [LARGE SCALE GENOMIC DNA]</scope>
</reference>
<feature type="compositionally biased region" description="Low complexity" evidence="1">
    <location>
        <begin position="74"/>
        <end position="98"/>
    </location>
</feature>
<proteinExistence type="predicted"/>
<evidence type="ECO:0000256" key="1">
    <source>
        <dbReference type="SAM" id="MobiDB-lite"/>
    </source>
</evidence>
<keyword evidence="3" id="KW-1185">Reference proteome</keyword>
<dbReference type="AlphaFoldDB" id="A0AAV4HT68"/>
<feature type="compositionally biased region" description="Low complexity" evidence="1">
    <location>
        <begin position="17"/>
        <end position="58"/>
    </location>
</feature>
<dbReference type="EMBL" id="BMAT01005869">
    <property type="protein sequence ID" value="GFS01144.1"/>
    <property type="molecule type" value="Genomic_DNA"/>
</dbReference>
<feature type="region of interest" description="Disordered" evidence="1">
    <location>
        <begin position="1"/>
        <end position="142"/>
    </location>
</feature>